<dbReference type="EMBL" id="QJTK01000010">
    <property type="protein sequence ID" value="PYF09135.1"/>
    <property type="molecule type" value="Genomic_DNA"/>
</dbReference>
<gene>
    <name evidence="1" type="ORF">C8J30_1106</name>
</gene>
<keyword evidence="2" id="KW-1185">Reference proteome</keyword>
<reference evidence="1 2" key="1">
    <citation type="submission" date="2018-06" db="EMBL/GenBank/DDBJ databases">
        <title>Genomic Encyclopedia of Type Strains, Phase III (KMG-III): the genomes of soil and plant-associated and newly described type strains.</title>
        <authorList>
            <person name="Whitman W."/>
        </authorList>
    </citation>
    <scope>NUCLEOTIDE SEQUENCE [LARGE SCALE GENOMIC DNA]</scope>
    <source>
        <strain evidence="1 2">JA737</strain>
    </source>
</reference>
<evidence type="ECO:0000313" key="2">
    <source>
        <dbReference type="Proteomes" id="UP000247727"/>
    </source>
</evidence>
<name>A0A318U432_9RHOB</name>
<comment type="caution">
    <text evidence="1">The sequence shown here is derived from an EMBL/GenBank/DDBJ whole genome shotgun (WGS) entry which is preliminary data.</text>
</comment>
<proteinExistence type="predicted"/>
<dbReference type="OrthoDB" id="7644926at2"/>
<dbReference type="RefSeq" id="WP_110806222.1">
    <property type="nucleotide sequence ID" value="NZ_QJTK01000010.1"/>
</dbReference>
<accession>A0A318U432</accession>
<protein>
    <submittedName>
        <fullName evidence="1">Uncharacterized protein</fullName>
    </submittedName>
</protein>
<organism evidence="1 2">
    <name type="scientific">Rhodobacter viridis</name>
    <dbReference type="NCBI Taxonomy" id="1054202"/>
    <lineage>
        <taxon>Bacteria</taxon>
        <taxon>Pseudomonadati</taxon>
        <taxon>Pseudomonadota</taxon>
        <taxon>Alphaproteobacteria</taxon>
        <taxon>Rhodobacterales</taxon>
        <taxon>Rhodobacter group</taxon>
        <taxon>Rhodobacter</taxon>
    </lineage>
</organism>
<evidence type="ECO:0000313" key="1">
    <source>
        <dbReference type="EMBL" id="PYF09135.1"/>
    </source>
</evidence>
<sequence>MSDLFMVPTGPLGPWDQLSENEKAWIEFIRVISGGRDPKVTPARVRALRELLDAGCGVATVKVSPSSFDCTSTGIR</sequence>
<dbReference type="Proteomes" id="UP000247727">
    <property type="component" value="Unassembled WGS sequence"/>
</dbReference>
<dbReference type="AlphaFoldDB" id="A0A318U432"/>